<dbReference type="InParanoid" id="V5GBM1"/>
<evidence type="ECO:0000313" key="1">
    <source>
        <dbReference type="EMBL" id="GAD99426.1"/>
    </source>
</evidence>
<gene>
    <name evidence="1" type="ORF">PVAR5_8141</name>
</gene>
<keyword evidence="2" id="KW-1185">Reference proteome</keyword>
<dbReference type="OrthoDB" id="2103397at2759"/>
<evidence type="ECO:0000313" key="2">
    <source>
        <dbReference type="Proteomes" id="UP000018001"/>
    </source>
</evidence>
<comment type="caution">
    <text evidence="1">The sequence shown here is derived from an EMBL/GenBank/DDBJ whole genome shotgun (WGS) entry which is preliminary data.</text>
</comment>
<name>V5GBM1_BYSSN</name>
<dbReference type="HOGENOM" id="CLU_1618778_0_0_1"/>
<protein>
    <submittedName>
        <fullName evidence="1">Uncharacterized protein</fullName>
    </submittedName>
</protein>
<organism evidence="1 2">
    <name type="scientific">Byssochlamys spectabilis (strain No. 5 / NBRC 109023)</name>
    <name type="common">Paecilomyces variotii</name>
    <dbReference type="NCBI Taxonomy" id="1356009"/>
    <lineage>
        <taxon>Eukaryota</taxon>
        <taxon>Fungi</taxon>
        <taxon>Dikarya</taxon>
        <taxon>Ascomycota</taxon>
        <taxon>Pezizomycotina</taxon>
        <taxon>Eurotiomycetes</taxon>
        <taxon>Eurotiomycetidae</taxon>
        <taxon>Eurotiales</taxon>
        <taxon>Thermoascaceae</taxon>
        <taxon>Paecilomyces</taxon>
    </lineage>
</organism>
<dbReference type="AlphaFoldDB" id="V5GBM1"/>
<proteinExistence type="predicted"/>
<dbReference type="EMBL" id="BAUL01000296">
    <property type="protein sequence ID" value="GAD99426.1"/>
    <property type="molecule type" value="Genomic_DNA"/>
</dbReference>
<reference evidence="2" key="1">
    <citation type="journal article" date="2014" name="Genome Announc.">
        <title>Draft genome sequence of the formaldehyde-resistant fungus Byssochlamys spectabilis No. 5 (anamorph Paecilomyces variotii No. 5) (NBRC109023).</title>
        <authorList>
            <person name="Oka T."/>
            <person name="Ekino K."/>
            <person name="Fukuda K."/>
            <person name="Nomura Y."/>
        </authorList>
    </citation>
    <scope>NUCLEOTIDE SEQUENCE [LARGE SCALE GENOMIC DNA]</scope>
    <source>
        <strain evidence="2">No. 5 / NBRC 109023</strain>
    </source>
</reference>
<accession>V5GBM1</accession>
<dbReference type="Proteomes" id="UP000018001">
    <property type="component" value="Unassembled WGS sequence"/>
</dbReference>
<sequence>MFGDTATSTVILEAKNTGGTGLIQCLCYMAIVHTIRKAEGKQNQIVFGCFSDGYRFTFLRIDNESRWSEWPCPPGGTVGGKSEDKMYTYIRLIIRSVPGHRPGLPPRDPPRKLVTDRVPSLITSCGLGAPLTSNRRWIVNIDVSEGIMFITDRAPSDIYMAACL</sequence>